<dbReference type="SUPFAM" id="SSF52096">
    <property type="entry name" value="ClpP/crotonase"/>
    <property type="match status" value="1"/>
</dbReference>
<sequence>MPRDATPPNPPAALFAPQVRLDGRLDDDMFRTFRDALAEAVGQDGPIVVELTTMGGDADTARRIATDVRIARERGAELLFFGKAVVYSAGVNVMSAFPRKDRWLARGTSLLIHSRSIALTVNLDGPLAAERRKLEVALAQVDEGLRLQSEGFADLIAGSDVTLQELEERAAGNWYLDADAALARGLIAGVV</sequence>
<protein>
    <submittedName>
        <fullName evidence="1">Peptidase S14</fullName>
    </submittedName>
</protein>
<dbReference type="Proteomes" id="UP001597237">
    <property type="component" value="Unassembled WGS sequence"/>
</dbReference>
<dbReference type="InterPro" id="IPR029045">
    <property type="entry name" value="ClpP/crotonase-like_dom_sf"/>
</dbReference>
<name>A0ABW4N3P1_9CAUL</name>
<dbReference type="EMBL" id="JBHUEY010000001">
    <property type="protein sequence ID" value="MFD1784373.1"/>
    <property type="molecule type" value="Genomic_DNA"/>
</dbReference>
<accession>A0ABW4N3P1</accession>
<organism evidence="1 2">
    <name type="scientific">Phenylobacterium terrae</name>
    <dbReference type="NCBI Taxonomy" id="2665495"/>
    <lineage>
        <taxon>Bacteria</taxon>
        <taxon>Pseudomonadati</taxon>
        <taxon>Pseudomonadota</taxon>
        <taxon>Alphaproteobacteria</taxon>
        <taxon>Caulobacterales</taxon>
        <taxon>Caulobacteraceae</taxon>
        <taxon>Phenylobacterium</taxon>
    </lineage>
</organism>
<evidence type="ECO:0000313" key="2">
    <source>
        <dbReference type="Proteomes" id="UP001597237"/>
    </source>
</evidence>
<comment type="caution">
    <text evidence="1">The sequence shown here is derived from an EMBL/GenBank/DDBJ whole genome shotgun (WGS) entry which is preliminary data.</text>
</comment>
<dbReference type="RefSeq" id="WP_377283679.1">
    <property type="nucleotide sequence ID" value="NZ_JBHRSI010000009.1"/>
</dbReference>
<keyword evidence="2" id="KW-1185">Reference proteome</keyword>
<gene>
    <name evidence="1" type="ORF">ACFSC0_13280</name>
</gene>
<reference evidence="2" key="1">
    <citation type="journal article" date="2019" name="Int. J. Syst. Evol. Microbiol.">
        <title>The Global Catalogue of Microorganisms (GCM) 10K type strain sequencing project: providing services to taxonomists for standard genome sequencing and annotation.</title>
        <authorList>
            <consortium name="The Broad Institute Genomics Platform"/>
            <consortium name="The Broad Institute Genome Sequencing Center for Infectious Disease"/>
            <person name="Wu L."/>
            <person name="Ma J."/>
        </authorList>
    </citation>
    <scope>NUCLEOTIDE SEQUENCE [LARGE SCALE GENOMIC DNA]</scope>
    <source>
        <strain evidence="2">DFY28</strain>
    </source>
</reference>
<evidence type="ECO:0000313" key="1">
    <source>
        <dbReference type="EMBL" id="MFD1784373.1"/>
    </source>
</evidence>
<proteinExistence type="predicted"/>
<dbReference type="Gene3D" id="3.90.226.10">
    <property type="entry name" value="2-enoyl-CoA Hydratase, Chain A, domain 1"/>
    <property type="match status" value="1"/>
</dbReference>